<keyword evidence="3" id="KW-1185">Reference proteome</keyword>
<sequence length="265" mass="29596">MFINKYPNNQDFLNATREHCSLFRSGFVRNFIGIKPIVQEWRLSIHAGVLSTSNVLEIKKALPILGTIMGLGRLYSVWSTKDHIVDKKELLLHTLTGMIEILGLGIVLLIAKILCAIINILWKKLSLCCCKNHYQEISSPLIPTISGDLDDHQPESTLDLSTIHPEQFKNAFSTDVQGDPSKGEAVTVSLTVDPQTIDNMIQVTTQLLSNIGNLHEDDEEGMQRSISQFRNIVGQGMLQSQMSRVQTTLQELPSCEEDVVNAEIQ</sequence>
<evidence type="ECO:0000256" key="1">
    <source>
        <dbReference type="SAM" id="Phobius"/>
    </source>
</evidence>
<evidence type="ECO:0008006" key="4">
    <source>
        <dbReference type="Google" id="ProtNLM"/>
    </source>
</evidence>
<keyword evidence="1" id="KW-0472">Membrane</keyword>
<keyword evidence="1" id="KW-0812">Transmembrane</keyword>
<dbReference type="RefSeq" id="WP_006343255.1">
    <property type="nucleotide sequence ID" value="NZ_KE356190.1"/>
</dbReference>
<reference evidence="2 3" key="1">
    <citation type="submission" date="2013-04" db="EMBL/GenBank/DDBJ databases">
        <title>Genome sequence of Chlamydia psittaci 99DC5.</title>
        <authorList>
            <person name="Huot-Creasy H."/>
            <person name="McCracken C.L."/>
            <person name="Humphries M."/>
            <person name="Sachse K."/>
            <person name="Laroucau K."/>
            <person name="Bavoil P."/>
            <person name="Myers G.S."/>
        </authorList>
    </citation>
    <scope>NUCLEOTIDE SEQUENCE [LARGE SCALE GENOMIC DNA]</scope>
    <source>
        <strain evidence="2 3">99DC5</strain>
    </source>
</reference>
<dbReference type="EMBL" id="ATLC01000055">
    <property type="protein sequence ID" value="EPJ27428.1"/>
    <property type="molecule type" value="Genomic_DNA"/>
</dbReference>
<evidence type="ECO:0000313" key="2">
    <source>
        <dbReference type="EMBL" id="EPJ27428.1"/>
    </source>
</evidence>
<proteinExistence type="predicted"/>
<name>A0ABP2X2S6_CHLPS</name>
<dbReference type="Proteomes" id="UP000014627">
    <property type="component" value="Unassembled WGS sequence"/>
</dbReference>
<comment type="caution">
    <text evidence="2">The sequence shown here is derived from an EMBL/GenBank/DDBJ whole genome shotgun (WGS) entry which is preliminary data.</text>
</comment>
<protein>
    <recommendedName>
        <fullName evidence="4">Inner membrane protein</fullName>
    </recommendedName>
</protein>
<accession>A0ABP2X2S6</accession>
<feature type="transmembrane region" description="Helical" evidence="1">
    <location>
        <begin position="90"/>
        <end position="122"/>
    </location>
</feature>
<dbReference type="GeneID" id="12243039"/>
<keyword evidence="1" id="KW-1133">Transmembrane helix</keyword>
<gene>
    <name evidence="2" type="ORF">CP99DC5_1039</name>
</gene>
<evidence type="ECO:0000313" key="3">
    <source>
        <dbReference type="Proteomes" id="UP000014627"/>
    </source>
</evidence>
<organism evidence="2 3">
    <name type="scientific">Chlamydia psittaci 99DC5</name>
    <dbReference type="NCBI Taxonomy" id="1112251"/>
    <lineage>
        <taxon>Bacteria</taxon>
        <taxon>Pseudomonadati</taxon>
        <taxon>Chlamydiota</taxon>
        <taxon>Chlamydiia</taxon>
        <taxon>Chlamydiales</taxon>
        <taxon>Chlamydiaceae</taxon>
        <taxon>Chlamydia/Chlamydophila group</taxon>
        <taxon>Chlamydia</taxon>
    </lineage>
</organism>